<dbReference type="Proteomes" id="UP001211513">
    <property type="component" value="Chromosome"/>
</dbReference>
<name>A0AAJ5R1S2_XYLFS</name>
<protein>
    <submittedName>
        <fullName evidence="1">Uncharacterized protein</fullName>
    </submittedName>
</protein>
<sequence>MTDVVAKAYQHHPAVDLPLRGVPVASVGIKESSDGRDHFIVAEHRLSEGLVVADQARLIAIILVVEKGVLVGQSLMEDVLGEALYLNAIFPGVGDCLEQGQCRAW</sequence>
<proteinExistence type="predicted"/>
<dbReference type="RefSeq" id="WP_233341765.1">
    <property type="nucleotide sequence ID" value="NZ_CP109886.1"/>
</dbReference>
<dbReference type="EMBL" id="CP109886">
    <property type="protein sequence ID" value="WCF27544.1"/>
    <property type="molecule type" value="Genomic_DNA"/>
</dbReference>
<dbReference type="AlphaFoldDB" id="A0AAJ5R1S2"/>
<gene>
    <name evidence="1" type="ORF">OK117_07760</name>
</gene>
<accession>A0AAJ5R1S2</accession>
<reference evidence="1" key="2">
    <citation type="submission" date="2022-10" db="EMBL/GenBank/DDBJ databases">
        <authorList>
            <person name="Landa B."/>
            <person name="Arias-Giraldo L.F."/>
            <person name="Roman-Ecija M."/>
            <person name="Velasco-Amo M.P."/>
            <person name="De La Fuente L."/>
            <person name="Marco-Noales E."/>
            <person name="Moralejo E."/>
        </authorList>
    </citation>
    <scope>NUCLEOTIDE SEQUENCE</scope>
    <source>
        <strain evidence="1">CFBP8073</strain>
    </source>
</reference>
<evidence type="ECO:0000313" key="2">
    <source>
        <dbReference type="Proteomes" id="UP001211513"/>
    </source>
</evidence>
<reference evidence="1" key="1">
    <citation type="journal article" date="2022" name="Phytopathology">
        <title>Complete circularized genome resources of seven strains of Xylella fastidiosa subsp. fastidiosa using hybrid assembly reveals unknown plasmids.</title>
        <authorList>
            <person name="Velasco-Amo M.D.P."/>
            <person name="Arias-Giraldo L.F.F."/>
            <person name="Ecija M.R."/>
            <person name="De La Fuente L."/>
            <person name="Marco-Noales E."/>
            <person name="Moralejo E."/>
            <person name="Navas-Cort J.A."/>
            <person name="Landa B.B."/>
        </authorList>
    </citation>
    <scope>NUCLEOTIDE SEQUENCE</scope>
    <source>
        <strain evidence="1">CFBP8073</strain>
    </source>
</reference>
<evidence type="ECO:0000313" key="1">
    <source>
        <dbReference type="EMBL" id="WCF27544.1"/>
    </source>
</evidence>
<organism evidence="1 2">
    <name type="scientific">Xylella fastidiosa subsp. fastidiosa</name>
    <dbReference type="NCBI Taxonomy" id="644356"/>
    <lineage>
        <taxon>Bacteria</taxon>
        <taxon>Pseudomonadati</taxon>
        <taxon>Pseudomonadota</taxon>
        <taxon>Gammaproteobacteria</taxon>
        <taxon>Lysobacterales</taxon>
        <taxon>Lysobacteraceae</taxon>
        <taxon>Xylella</taxon>
    </lineage>
</organism>